<gene>
    <name evidence="2" type="ORF">Ssi02_11040</name>
</gene>
<keyword evidence="3" id="KW-1185">Reference proteome</keyword>
<dbReference type="AlphaFoldDB" id="A0A919V4U8"/>
<sequence>MKRWIAMAAVAVALPAIAAAAPASAKSAQAAPKTPSAALKAFVVPGNGVKITDRLNTSVNAGGYKAGFSTTANGTLAFGAGKVNSHDLKRRWTLSPVFKQALTAEFKKEFKTDAAQIEKLLKPSRTVAVGTSLYYSGAYYADKLPEGKKWVHTKLPAPLPVTNGSLVNVFNLKTYNAVQAVATKKSPGGTLDGVKTTLLQGSITLGKLRQVSDIKQAFPQLTPAQAKIPVTIKIWIGADQLPRRVTTTIAQKQGKGDTAVTTTLSQTTNLTGWAKGVKVTAPPADQVVELADLDTEGLGNLKPWDMSTNSIG</sequence>
<proteinExistence type="predicted"/>
<dbReference type="Gene3D" id="2.50.20.20">
    <property type="match status" value="1"/>
</dbReference>
<evidence type="ECO:0000313" key="2">
    <source>
        <dbReference type="EMBL" id="GII90873.1"/>
    </source>
</evidence>
<dbReference type="Proteomes" id="UP000606172">
    <property type="component" value="Unassembled WGS sequence"/>
</dbReference>
<accession>A0A919V4U8</accession>
<feature type="chain" id="PRO_5039732076" evidence="1">
    <location>
        <begin position="26"/>
        <end position="312"/>
    </location>
</feature>
<feature type="signal peptide" evidence="1">
    <location>
        <begin position="1"/>
        <end position="25"/>
    </location>
</feature>
<dbReference type="RefSeq" id="WP_204021679.1">
    <property type="nucleotide sequence ID" value="NZ_BOOW01000007.1"/>
</dbReference>
<keyword evidence="1" id="KW-0732">Signal</keyword>
<dbReference type="EMBL" id="BOOW01000007">
    <property type="protein sequence ID" value="GII90873.1"/>
    <property type="molecule type" value="Genomic_DNA"/>
</dbReference>
<reference evidence="2" key="1">
    <citation type="submission" date="2021-01" db="EMBL/GenBank/DDBJ databases">
        <title>Whole genome shotgun sequence of Sinosporangium siamense NBRC 109515.</title>
        <authorList>
            <person name="Komaki H."/>
            <person name="Tamura T."/>
        </authorList>
    </citation>
    <scope>NUCLEOTIDE SEQUENCE</scope>
    <source>
        <strain evidence="2">NBRC 109515</strain>
    </source>
</reference>
<name>A0A919V4U8_9ACTN</name>
<evidence type="ECO:0000313" key="3">
    <source>
        <dbReference type="Proteomes" id="UP000606172"/>
    </source>
</evidence>
<comment type="caution">
    <text evidence="2">The sequence shown here is derived from an EMBL/GenBank/DDBJ whole genome shotgun (WGS) entry which is preliminary data.</text>
</comment>
<evidence type="ECO:0000256" key="1">
    <source>
        <dbReference type="SAM" id="SignalP"/>
    </source>
</evidence>
<organism evidence="2 3">
    <name type="scientific">Sinosporangium siamense</name>
    <dbReference type="NCBI Taxonomy" id="1367973"/>
    <lineage>
        <taxon>Bacteria</taxon>
        <taxon>Bacillati</taxon>
        <taxon>Actinomycetota</taxon>
        <taxon>Actinomycetes</taxon>
        <taxon>Streptosporangiales</taxon>
        <taxon>Streptosporangiaceae</taxon>
        <taxon>Sinosporangium</taxon>
    </lineage>
</organism>
<protein>
    <submittedName>
        <fullName evidence="2">Uncharacterized protein</fullName>
    </submittedName>
</protein>